<protein>
    <submittedName>
        <fullName evidence="2">Exopolysaccharide Pel transporter PelG</fullName>
    </submittedName>
</protein>
<dbReference type="KEGG" id="hprf:HLPR_06170"/>
<keyword evidence="3" id="KW-1185">Reference proteome</keyword>
<feature type="transmembrane region" description="Helical" evidence="1">
    <location>
        <begin position="389"/>
        <end position="417"/>
    </location>
</feature>
<feature type="transmembrane region" description="Helical" evidence="1">
    <location>
        <begin position="61"/>
        <end position="84"/>
    </location>
</feature>
<dbReference type="InterPro" id="IPR031617">
    <property type="entry name" value="PelG"/>
</dbReference>
<gene>
    <name evidence="2" type="primary">pelG</name>
    <name evidence="2" type="ORF">HLPR_06170</name>
</gene>
<feature type="transmembrane region" description="Helical" evidence="1">
    <location>
        <begin position="359"/>
        <end position="383"/>
    </location>
</feature>
<feature type="transmembrane region" description="Helical" evidence="1">
    <location>
        <begin position="424"/>
        <end position="446"/>
    </location>
</feature>
<feature type="transmembrane region" description="Helical" evidence="1">
    <location>
        <begin position="452"/>
        <end position="473"/>
    </location>
</feature>
<feature type="transmembrane region" description="Helical" evidence="1">
    <location>
        <begin position="131"/>
        <end position="153"/>
    </location>
</feature>
<keyword evidence="1" id="KW-0472">Membrane</keyword>
<feature type="transmembrane region" description="Helical" evidence="1">
    <location>
        <begin position="262"/>
        <end position="282"/>
    </location>
</feature>
<feature type="transmembrane region" description="Helical" evidence="1">
    <location>
        <begin position="23"/>
        <end position="49"/>
    </location>
</feature>
<dbReference type="Pfam" id="PF16933">
    <property type="entry name" value="PelG"/>
    <property type="match status" value="1"/>
</dbReference>
<name>A0AAU9E1P5_9FIRM</name>
<organism evidence="2 3">
    <name type="scientific">Helicovermis profundi</name>
    <dbReference type="NCBI Taxonomy" id="3065157"/>
    <lineage>
        <taxon>Bacteria</taxon>
        <taxon>Bacillati</taxon>
        <taxon>Bacillota</taxon>
        <taxon>Clostridia</taxon>
        <taxon>Helicovermis</taxon>
    </lineage>
</organism>
<reference evidence="2 3" key="1">
    <citation type="submission" date="2023-08" db="EMBL/GenBank/DDBJ databases">
        <title>Helicovermis profunda gen. nov., sp. nov., a novel mesophilic, fermentative bacterium within the Bacillota from a deep-sea hydrothermal vent chimney.</title>
        <authorList>
            <person name="Miyazaki U."/>
            <person name="Mizutani D."/>
            <person name="Hashimoto Y."/>
            <person name="Tame A."/>
            <person name="Sawayama S."/>
            <person name="Miyazaki J."/>
            <person name="Takai K."/>
            <person name="Nakagawa S."/>
        </authorList>
    </citation>
    <scope>NUCLEOTIDE SEQUENCE [LARGE SCALE GENOMIC DNA]</scope>
    <source>
        <strain evidence="2 3">S502</strain>
    </source>
</reference>
<dbReference type="RefSeq" id="WP_338536612.1">
    <property type="nucleotide sequence ID" value="NZ_AP028654.1"/>
</dbReference>
<dbReference type="AlphaFoldDB" id="A0AAU9E1P5"/>
<feature type="transmembrane region" description="Helical" evidence="1">
    <location>
        <begin position="220"/>
        <end position="242"/>
    </location>
</feature>
<evidence type="ECO:0000313" key="3">
    <source>
        <dbReference type="Proteomes" id="UP001321786"/>
    </source>
</evidence>
<sequence length="510" mass="59250">MAGIGFTLKKLFEKETILEKMKAYFFSGIVAAGPWIISVLTINILIFFSRIYFSSLSEMDLFMGSIVYAFVFSQIITAPFQLLITRYISDQLYKKDYASMKASYNGLSNIIIIITISLGYLYYFTKNVPYYYKYMAVLLFMFISLVWITMVYLSAIKNYAIISYGYLAGGVATVILSFLTTYGFNESQINYIYNTVGIKLKVGTIISLPFNDLYQASSLLFSYLIGIILVFSILFFSFVNTFKISNNKKYDFIRYMNLFPSLFFSGLFYTMGLWIDDILMWYSKFGKNVLDVYKFAPIYDNAVFLAYLTVIPTMIMFMVSVETEFYENYRKYYGLASSKGTYKEIAIARDEMRTSIFRLLLYTFETQTFITLFIIIISKYIFIYLNFPLLIVGIFRICALGALCNIFILLIFLVLLYFESRKEVLLITFIFMVSTAFFTVVMIPFGESFYGFGYFLGSLSTLLIAMVFLFKFFKKIDYNTFGRQAIFFKESSGFFITLSNKLNKITQKMN</sequence>
<feature type="transmembrane region" description="Helical" evidence="1">
    <location>
        <begin position="104"/>
        <end position="125"/>
    </location>
</feature>
<proteinExistence type="predicted"/>
<feature type="transmembrane region" description="Helical" evidence="1">
    <location>
        <begin position="302"/>
        <end position="321"/>
    </location>
</feature>
<dbReference type="EMBL" id="AP028654">
    <property type="protein sequence ID" value="BEP28286.1"/>
    <property type="molecule type" value="Genomic_DNA"/>
</dbReference>
<evidence type="ECO:0000256" key="1">
    <source>
        <dbReference type="SAM" id="Phobius"/>
    </source>
</evidence>
<feature type="transmembrane region" description="Helical" evidence="1">
    <location>
        <begin position="165"/>
        <end position="184"/>
    </location>
</feature>
<keyword evidence="1" id="KW-1133">Transmembrane helix</keyword>
<accession>A0AAU9E1P5</accession>
<evidence type="ECO:0000313" key="2">
    <source>
        <dbReference type="EMBL" id="BEP28286.1"/>
    </source>
</evidence>
<keyword evidence="1" id="KW-0812">Transmembrane</keyword>
<dbReference type="Proteomes" id="UP001321786">
    <property type="component" value="Chromosome"/>
</dbReference>